<evidence type="ECO:0000313" key="2">
    <source>
        <dbReference type="Proteomes" id="UP000276133"/>
    </source>
</evidence>
<organism evidence="1 2">
    <name type="scientific">Brachionus plicatilis</name>
    <name type="common">Marine rotifer</name>
    <name type="synonym">Brachionus muelleri</name>
    <dbReference type="NCBI Taxonomy" id="10195"/>
    <lineage>
        <taxon>Eukaryota</taxon>
        <taxon>Metazoa</taxon>
        <taxon>Spiralia</taxon>
        <taxon>Gnathifera</taxon>
        <taxon>Rotifera</taxon>
        <taxon>Eurotatoria</taxon>
        <taxon>Monogononta</taxon>
        <taxon>Pseudotrocha</taxon>
        <taxon>Ploima</taxon>
        <taxon>Brachionidae</taxon>
        <taxon>Brachionus</taxon>
    </lineage>
</organism>
<reference evidence="1 2" key="1">
    <citation type="journal article" date="2018" name="Sci. Rep.">
        <title>Genomic signatures of local adaptation to the degree of environmental predictability in rotifers.</title>
        <authorList>
            <person name="Franch-Gras L."/>
            <person name="Hahn C."/>
            <person name="Garcia-Roger E.M."/>
            <person name="Carmona M.J."/>
            <person name="Serra M."/>
            <person name="Gomez A."/>
        </authorList>
    </citation>
    <scope>NUCLEOTIDE SEQUENCE [LARGE SCALE GENOMIC DNA]</scope>
    <source>
        <strain evidence="1">HYR1</strain>
    </source>
</reference>
<protein>
    <submittedName>
        <fullName evidence="1">Uncharacterized protein</fullName>
    </submittedName>
</protein>
<evidence type="ECO:0000313" key="1">
    <source>
        <dbReference type="EMBL" id="RMZ99161.1"/>
    </source>
</evidence>
<sequence length="162" mass="19465">MNRLPSEMANEPEESPKTIKEYLAPDLKIEKINEKLISFIIANNLPFNIVNSEEFQELLDTIKSHYYQLPCRQTLKYKLLPEMFLFYLKSKKRKFIKFNELLNEKFFVSPFKTYRKAVVQNSFIYQELNFILEILYDNLEYILKFAVDAVMTNTLHSLFKRK</sequence>
<accession>A0A3M7PJ78</accession>
<dbReference type="AlphaFoldDB" id="A0A3M7PJ78"/>
<gene>
    <name evidence="1" type="ORF">BpHYR1_006729</name>
</gene>
<name>A0A3M7PJ78_BRAPC</name>
<dbReference type="OrthoDB" id="6776439at2759"/>
<comment type="caution">
    <text evidence="1">The sequence shown here is derived from an EMBL/GenBank/DDBJ whole genome shotgun (WGS) entry which is preliminary data.</text>
</comment>
<dbReference type="SUPFAM" id="SSF140996">
    <property type="entry name" value="Hermes dimerisation domain"/>
    <property type="match status" value="1"/>
</dbReference>
<dbReference type="Proteomes" id="UP000276133">
    <property type="component" value="Unassembled WGS sequence"/>
</dbReference>
<proteinExistence type="predicted"/>
<keyword evidence="2" id="KW-1185">Reference proteome</keyword>
<dbReference type="EMBL" id="REGN01010386">
    <property type="protein sequence ID" value="RMZ99161.1"/>
    <property type="molecule type" value="Genomic_DNA"/>
</dbReference>